<feature type="non-terminal residue" evidence="1">
    <location>
        <position position="171"/>
    </location>
</feature>
<sequence length="171" mass="19885">MKKEYILTDEEKRLVREKILQNRHRREQQMKRMNNDGNYHQSLRSSDISITPRFKDENNDDNNNVINATVTSSILKPYSYNLLDQDRGLADQLSPVNSEHTTDVFMMSPCSSTSIFTEPEPPIYMPHHDTINVNNPFVGHIFDSNDLEESMKNLHTLNIQQQTSYKAGQKN</sequence>
<dbReference type="EMBL" id="MUJZ01052748">
    <property type="protein sequence ID" value="OTF73192.1"/>
    <property type="molecule type" value="Genomic_DNA"/>
</dbReference>
<keyword evidence="2" id="KW-1185">Reference proteome</keyword>
<evidence type="ECO:0000313" key="1">
    <source>
        <dbReference type="EMBL" id="OTF73192.1"/>
    </source>
</evidence>
<comment type="caution">
    <text evidence="1">The sequence shown here is derived from an EMBL/GenBank/DDBJ whole genome shotgun (WGS) entry which is preliminary data.</text>
</comment>
<proteinExistence type="predicted"/>
<name>A0A1Y3AXG3_EURMA</name>
<accession>A0A1Y3AXG3</accession>
<gene>
    <name evidence="1" type="ORF">BLA29_010347</name>
</gene>
<dbReference type="AlphaFoldDB" id="A0A1Y3AXG3"/>
<dbReference type="Proteomes" id="UP000194236">
    <property type="component" value="Unassembled WGS sequence"/>
</dbReference>
<reference evidence="1 2" key="1">
    <citation type="submission" date="2017-03" db="EMBL/GenBank/DDBJ databases">
        <title>Genome Survey of Euroglyphus maynei.</title>
        <authorList>
            <person name="Arlian L.G."/>
            <person name="Morgan M.S."/>
            <person name="Rider S.D."/>
        </authorList>
    </citation>
    <scope>NUCLEOTIDE SEQUENCE [LARGE SCALE GENOMIC DNA]</scope>
    <source>
        <strain evidence="1">Arlian Lab</strain>
        <tissue evidence="1">Whole body</tissue>
    </source>
</reference>
<organism evidence="1 2">
    <name type="scientific">Euroglyphus maynei</name>
    <name type="common">Mayne's house dust mite</name>
    <dbReference type="NCBI Taxonomy" id="6958"/>
    <lineage>
        <taxon>Eukaryota</taxon>
        <taxon>Metazoa</taxon>
        <taxon>Ecdysozoa</taxon>
        <taxon>Arthropoda</taxon>
        <taxon>Chelicerata</taxon>
        <taxon>Arachnida</taxon>
        <taxon>Acari</taxon>
        <taxon>Acariformes</taxon>
        <taxon>Sarcoptiformes</taxon>
        <taxon>Astigmata</taxon>
        <taxon>Psoroptidia</taxon>
        <taxon>Analgoidea</taxon>
        <taxon>Pyroglyphidae</taxon>
        <taxon>Pyroglyphinae</taxon>
        <taxon>Euroglyphus</taxon>
    </lineage>
</organism>
<evidence type="ECO:0000313" key="2">
    <source>
        <dbReference type="Proteomes" id="UP000194236"/>
    </source>
</evidence>
<protein>
    <submittedName>
        <fullName evidence="1">Uncharacterized protein</fullName>
    </submittedName>
</protein>